<keyword evidence="2" id="KW-0436">Ligase</keyword>
<feature type="region of interest" description="Disordered" evidence="1">
    <location>
        <begin position="32"/>
        <end position="52"/>
    </location>
</feature>
<dbReference type="EMBL" id="VUMB01000001">
    <property type="protein sequence ID" value="MSS38900.1"/>
    <property type="molecule type" value="Genomic_DNA"/>
</dbReference>
<evidence type="ECO:0000313" key="3">
    <source>
        <dbReference type="Proteomes" id="UP000462363"/>
    </source>
</evidence>
<dbReference type="GO" id="GO:0016874">
    <property type="term" value="F:ligase activity"/>
    <property type="evidence" value="ECO:0007669"/>
    <property type="project" value="UniProtKB-KW"/>
</dbReference>
<organism evidence="2 3">
    <name type="scientific">Clostridium scindens (strain JCM 10418 / VPI 12708)</name>
    <dbReference type="NCBI Taxonomy" id="29347"/>
    <lineage>
        <taxon>Bacteria</taxon>
        <taxon>Bacillati</taxon>
        <taxon>Bacillota</taxon>
        <taxon>Clostridia</taxon>
        <taxon>Lachnospirales</taxon>
        <taxon>Lachnospiraceae</taxon>
    </lineage>
</organism>
<dbReference type="AlphaFoldDB" id="A0A844F5T2"/>
<dbReference type="Proteomes" id="UP000462363">
    <property type="component" value="Unassembled WGS sequence"/>
</dbReference>
<accession>A0A844F5T2</accession>
<comment type="caution">
    <text evidence="2">The sequence shown here is derived from an EMBL/GenBank/DDBJ whole genome shotgun (WGS) entry which is preliminary data.</text>
</comment>
<name>A0A844F5T2_CLOSV</name>
<sequence>MSKMNDMAMTIEELRNAAIAINDAANWLAQQFASDDEQQNKNTAAKTEKETKPTLTLEEVRAVLADKSRAGHTAEIRELLKKYGASKLSLVDPKHYEALLREAEVL</sequence>
<gene>
    <name evidence="2" type="ORF">FYJ37_00660</name>
</gene>
<reference evidence="2 3" key="1">
    <citation type="submission" date="2019-08" db="EMBL/GenBank/DDBJ databases">
        <title>In-depth cultivation of the pig gut microbiome towards novel bacterial diversity and tailored functional studies.</title>
        <authorList>
            <person name="Wylensek D."/>
            <person name="Hitch T.C.A."/>
            <person name="Clavel T."/>
        </authorList>
    </citation>
    <scope>NUCLEOTIDE SEQUENCE [LARGE SCALE GENOMIC DNA]</scope>
    <source>
        <strain evidence="2 3">BL-389-WT-3D</strain>
    </source>
</reference>
<dbReference type="RefSeq" id="WP_154322481.1">
    <property type="nucleotide sequence ID" value="NZ_CP045695.1"/>
</dbReference>
<protein>
    <submittedName>
        <fullName evidence="2">DNA ligase</fullName>
    </submittedName>
</protein>
<evidence type="ECO:0000313" key="2">
    <source>
        <dbReference type="EMBL" id="MSS38900.1"/>
    </source>
</evidence>
<evidence type="ECO:0000256" key="1">
    <source>
        <dbReference type="SAM" id="MobiDB-lite"/>
    </source>
</evidence>
<proteinExistence type="predicted"/>